<evidence type="ECO:0000259" key="4">
    <source>
        <dbReference type="PROSITE" id="PS50009"/>
    </source>
</evidence>
<feature type="domain" description="Ras-GEF" evidence="4">
    <location>
        <begin position="637"/>
        <end position="869"/>
    </location>
</feature>
<dbReference type="PANTHER" id="PTHR23113">
    <property type="entry name" value="GUANINE NUCLEOTIDE EXCHANGE FACTOR"/>
    <property type="match status" value="1"/>
</dbReference>
<dbReference type="InterPro" id="IPR001895">
    <property type="entry name" value="RASGEF_cat_dom"/>
</dbReference>
<dbReference type="CDD" id="cd00155">
    <property type="entry name" value="RasGEF"/>
    <property type="match status" value="1"/>
</dbReference>
<dbReference type="Gene3D" id="1.10.840.10">
    <property type="entry name" value="Ras guanine-nucleotide exchange factors catalytic domain"/>
    <property type="match status" value="1"/>
</dbReference>
<feature type="compositionally biased region" description="Polar residues" evidence="3">
    <location>
        <begin position="442"/>
        <end position="453"/>
    </location>
</feature>
<dbReference type="InterPro" id="IPR000651">
    <property type="entry name" value="Ras-like_Gua-exchang_fac_N"/>
</dbReference>
<evidence type="ECO:0000313" key="6">
    <source>
        <dbReference type="Proteomes" id="UP001367676"/>
    </source>
</evidence>
<feature type="region of interest" description="Disordered" evidence="3">
    <location>
        <begin position="429"/>
        <end position="482"/>
    </location>
</feature>
<evidence type="ECO:0000256" key="3">
    <source>
        <dbReference type="SAM" id="MobiDB-lite"/>
    </source>
</evidence>
<evidence type="ECO:0000256" key="1">
    <source>
        <dbReference type="ARBA" id="ARBA00022658"/>
    </source>
</evidence>
<evidence type="ECO:0000313" key="5">
    <source>
        <dbReference type="EMBL" id="KAK7573317.1"/>
    </source>
</evidence>
<dbReference type="PROSITE" id="PS50009">
    <property type="entry name" value="RASGEF_CAT"/>
    <property type="match status" value="1"/>
</dbReference>
<dbReference type="CDD" id="cd06224">
    <property type="entry name" value="REM"/>
    <property type="match status" value="1"/>
</dbReference>
<gene>
    <name evidence="5" type="ORF">V9T40_010508</name>
</gene>
<dbReference type="GO" id="GO:0007265">
    <property type="term" value="P:Ras protein signal transduction"/>
    <property type="evidence" value="ECO:0007669"/>
    <property type="project" value="TreeGrafter"/>
</dbReference>
<feature type="region of interest" description="Disordered" evidence="3">
    <location>
        <begin position="240"/>
        <end position="318"/>
    </location>
</feature>
<feature type="compositionally biased region" description="Low complexity" evidence="3">
    <location>
        <begin position="267"/>
        <end position="283"/>
    </location>
</feature>
<dbReference type="Gene3D" id="1.20.870.10">
    <property type="entry name" value="Son of sevenless (SoS) protein Chain: S domain 1"/>
    <property type="match status" value="1"/>
</dbReference>
<dbReference type="Pfam" id="PF00617">
    <property type="entry name" value="RasGEF"/>
    <property type="match status" value="1"/>
</dbReference>
<reference evidence="5 6" key="1">
    <citation type="submission" date="2024-03" db="EMBL/GenBank/DDBJ databases">
        <title>Adaptation during the transition from Ophiocordyceps entomopathogen to insect associate is accompanied by gene loss and intensified selection.</title>
        <authorList>
            <person name="Ward C.M."/>
            <person name="Onetto C.A."/>
            <person name="Borneman A.R."/>
        </authorList>
    </citation>
    <scope>NUCLEOTIDE SEQUENCE [LARGE SCALE GENOMIC DNA]</scope>
    <source>
        <strain evidence="5">AWRI1</strain>
        <tissue evidence="5">Single Adult Female</tissue>
    </source>
</reference>
<dbReference type="InterPro" id="IPR019804">
    <property type="entry name" value="Ras_G-nucl-exch_fac_CS"/>
</dbReference>
<name>A0AAN9T3P3_9HEMI</name>
<dbReference type="EMBL" id="JBBCAQ010000037">
    <property type="protein sequence ID" value="KAK7573317.1"/>
    <property type="molecule type" value="Genomic_DNA"/>
</dbReference>
<keyword evidence="1 2" id="KW-0344">Guanine-nucleotide releasing factor</keyword>
<keyword evidence="6" id="KW-1185">Reference proteome</keyword>
<dbReference type="InterPro" id="IPR036964">
    <property type="entry name" value="RASGEF_cat_dom_sf"/>
</dbReference>
<dbReference type="SMART" id="SM00147">
    <property type="entry name" value="RasGEF"/>
    <property type="match status" value="1"/>
</dbReference>
<sequence length="969" mass="107105">MPRLGPNDLNKFGDSYKRDCSFDIRRIDAAFYDAIRPPLTSTALLYEENFAFVDSVAIRCAKFGPRFTFDSCRTLGVLRAKSTSPRRAVTNLEAFYALAEELGEITEITVAQREHWASTTVAPSTTCDASESSEQKRRVSIRVEVADQCTLKIPATTLSESSSSETLMGRVCVQCVQRVQYVTIEGERPSLALFDVAHRRQLTADERAVVRPVRPSRPSSFETAPDLNRGLFLCRLPSPRAATSAPSSPGNASSATLVPSNGSASGSTEHSPSEPAAPSSQETTSGHPVDEPTVSESPATGENSPPPHSQPTTTTAAAATTAITTSSSSSYLYDSGSCSSSPLHAPRGSGSGASLAQFAQPPCRRTSHSGEASSSGSTPCRRRRSIVTSESQDDAWMGDDFYGTTSTCSKHSHSSVSHPMLPHFFKQRRPQAGLSEDESCGGENSRTASQRSSVQHEKARKPASKAGVVITSSRQSKRRSSTSATAAAFAIATSASSNPRDISPQREETAAAVAAAAAATASVESSSRLSSFREKFKRKDSILSTAATMRVLNVLKHWVSKHSQDFYEDENLRLMTIEFLEEIIAAPNLLQAEQKVANQLLALLKEQKDRKGEHEFEFNQLFSSPKSPNVQGIEKFSALEIAEEMTYIDHKIFLSIRSQEFLGQAWMKEDKASRAPHIILMTKRFNEGSQLVASEIIRRTNMSARVTAIEKWTAVADIARCLRNYNGVLQICAAFTTSPVYRLKKTWEKVSKSTKQTIKKLQLTVSSDGRFRNLRDALRRSEPPCIPYLGMYLSDLSFIEEGTPNFTEDGLLNFSKMRMIAHVIREVRCFQETRYSIEHNSKVSGYLLNKGLLMDDEELYRKSLELEPRTSRLSITPLIEDRQRTKFHFGLSAWQKHLDSSANAESHAQKVVGWRRVASRRRWGCVPDSLGAWLRSFDFRVPRMRRCDPLASARDAFAMLTGSLYKRRG</sequence>
<feature type="compositionally biased region" description="Polar residues" evidence="3">
    <location>
        <begin position="257"/>
        <end position="266"/>
    </location>
</feature>
<feature type="compositionally biased region" description="Low complexity" evidence="3">
    <location>
        <begin position="240"/>
        <end position="256"/>
    </location>
</feature>
<feature type="region of interest" description="Disordered" evidence="3">
    <location>
        <begin position="334"/>
        <end position="399"/>
    </location>
</feature>
<dbReference type="InterPro" id="IPR023578">
    <property type="entry name" value="Ras_GEF_dom_sf"/>
</dbReference>
<evidence type="ECO:0000256" key="2">
    <source>
        <dbReference type="PROSITE-ProRule" id="PRU00168"/>
    </source>
</evidence>
<comment type="caution">
    <text evidence="5">The sequence shown here is derived from an EMBL/GenBank/DDBJ whole genome shotgun (WGS) entry which is preliminary data.</text>
</comment>
<feature type="compositionally biased region" description="Polar residues" evidence="3">
    <location>
        <begin position="294"/>
        <end position="303"/>
    </location>
</feature>
<dbReference type="Proteomes" id="UP001367676">
    <property type="component" value="Unassembled WGS sequence"/>
</dbReference>
<protein>
    <recommendedName>
        <fullName evidence="4">Ras-GEF domain-containing protein</fullName>
    </recommendedName>
</protein>
<dbReference type="AlphaFoldDB" id="A0AAN9T3P3"/>
<accession>A0AAN9T3P3</accession>
<dbReference type="PROSITE" id="PS00720">
    <property type="entry name" value="RASGEF"/>
    <property type="match status" value="1"/>
</dbReference>
<dbReference type="InterPro" id="IPR008937">
    <property type="entry name" value="Ras-like_GEF"/>
</dbReference>
<dbReference type="GO" id="GO:0005085">
    <property type="term" value="F:guanyl-nucleotide exchange factor activity"/>
    <property type="evidence" value="ECO:0007669"/>
    <property type="project" value="UniProtKB-KW"/>
</dbReference>
<dbReference type="GO" id="GO:0005886">
    <property type="term" value="C:plasma membrane"/>
    <property type="evidence" value="ECO:0007669"/>
    <property type="project" value="TreeGrafter"/>
</dbReference>
<dbReference type="SUPFAM" id="SSF48366">
    <property type="entry name" value="Ras GEF"/>
    <property type="match status" value="1"/>
</dbReference>
<dbReference type="PANTHER" id="PTHR23113:SF99">
    <property type="entry name" value="RASGEF DOMAIN-CONTAINING PROTEIN"/>
    <property type="match status" value="1"/>
</dbReference>
<proteinExistence type="predicted"/>
<organism evidence="5 6">
    <name type="scientific">Parthenolecanium corni</name>
    <dbReference type="NCBI Taxonomy" id="536013"/>
    <lineage>
        <taxon>Eukaryota</taxon>
        <taxon>Metazoa</taxon>
        <taxon>Ecdysozoa</taxon>
        <taxon>Arthropoda</taxon>
        <taxon>Hexapoda</taxon>
        <taxon>Insecta</taxon>
        <taxon>Pterygota</taxon>
        <taxon>Neoptera</taxon>
        <taxon>Paraneoptera</taxon>
        <taxon>Hemiptera</taxon>
        <taxon>Sternorrhyncha</taxon>
        <taxon>Coccoidea</taxon>
        <taxon>Coccidae</taxon>
        <taxon>Parthenolecanium</taxon>
    </lineage>
</organism>